<accession>A0A974PJL2</accession>
<organism evidence="1 2">
    <name type="scientific">Paenibacillus sonchi</name>
    <dbReference type="NCBI Taxonomy" id="373687"/>
    <lineage>
        <taxon>Bacteria</taxon>
        <taxon>Bacillati</taxon>
        <taxon>Bacillota</taxon>
        <taxon>Bacilli</taxon>
        <taxon>Bacillales</taxon>
        <taxon>Paenibacillaceae</taxon>
        <taxon>Paenibacillus</taxon>
        <taxon>Paenibacillus sonchi group</taxon>
    </lineage>
</organism>
<keyword evidence="1" id="KW-0614">Plasmid</keyword>
<evidence type="ECO:0000313" key="2">
    <source>
        <dbReference type="Proteomes" id="UP000595841"/>
    </source>
</evidence>
<geneLocation type="plasmid" evidence="1 2">
    <name>unnamed1</name>
</geneLocation>
<dbReference type="KEGG" id="pson:JI735_34285"/>
<protein>
    <submittedName>
        <fullName evidence="1">Uncharacterized protein</fullName>
    </submittedName>
</protein>
<dbReference type="RefSeq" id="WP_202677785.1">
    <property type="nucleotide sequence ID" value="NZ_CP068596.1"/>
</dbReference>
<name>A0A974PJL2_9BACL</name>
<dbReference type="AlphaFoldDB" id="A0A974PJL2"/>
<proteinExistence type="predicted"/>
<sequence>MADYAAEAVNRMLQIGWLQGNSGLIQPEGTELQVETKNDTAVITDHEFVETAACGQAKQPEVMLRIIERFQGDIETISQRIRIPREDAVSHIVTELFAYIYVEDTS</sequence>
<keyword evidence="2" id="KW-1185">Reference proteome</keyword>
<reference evidence="1 2" key="1">
    <citation type="submission" date="2021-01" db="EMBL/GenBank/DDBJ databases">
        <title>Whole genome sequence of Paenibacillus sonchi LMG 24727 for comparative genomics.</title>
        <authorList>
            <person name="Lee G."/>
            <person name="Kim M.-J."/>
            <person name="Lim K."/>
            <person name="Shin J.-H."/>
        </authorList>
    </citation>
    <scope>NUCLEOTIDE SEQUENCE [LARGE SCALE GENOMIC DNA]</scope>
    <source>
        <strain evidence="1 2">LMG 24727</strain>
        <plasmid evidence="1 2">unnamed1</plasmid>
    </source>
</reference>
<dbReference type="EMBL" id="CP068596">
    <property type="protein sequence ID" value="QQZ64686.1"/>
    <property type="molecule type" value="Genomic_DNA"/>
</dbReference>
<gene>
    <name evidence="1" type="ORF">JI735_34285</name>
</gene>
<dbReference type="Proteomes" id="UP000595841">
    <property type="component" value="Plasmid unnamed1"/>
</dbReference>
<evidence type="ECO:0000313" key="1">
    <source>
        <dbReference type="EMBL" id="QQZ64686.1"/>
    </source>
</evidence>